<dbReference type="EMBL" id="CP002299">
    <property type="protein sequence ID" value="ADP80600.1"/>
    <property type="molecule type" value="Genomic_DNA"/>
</dbReference>
<dbReference type="STRING" id="298654.FraEuI1c_2566"/>
<dbReference type="PRINTS" id="PR00598">
    <property type="entry name" value="HTHMARR"/>
</dbReference>
<keyword evidence="3" id="KW-1185">Reference proteome</keyword>
<reference evidence="2 3" key="1">
    <citation type="submission" date="2010-10" db="EMBL/GenBank/DDBJ databases">
        <title>Complete sequence of Frankia sp. EuI1c.</title>
        <authorList>
            <consortium name="US DOE Joint Genome Institute"/>
            <person name="Lucas S."/>
            <person name="Copeland A."/>
            <person name="Lapidus A."/>
            <person name="Cheng J.-F."/>
            <person name="Bruce D."/>
            <person name="Goodwin L."/>
            <person name="Pitluck S."/>
            <person name="Chertkov O."/>
            <person name="Detter J.C."/>
            <person name="Han C."/>
            <person name="Tapia R."/>
            <person name="Land M."/>
            <person name="Hauser L."/>
            <person name="Jeffries C."/>
            <person name="Kyrpides N."/>
            <person name="Ivanova N."/>
            <person name="Mikhailova N."/>
            <person name="Beauchemin N."/>
            <person name="Sen A."/>
            <person name="Sur S.A."/>
            <person name="Gtari M."/>
            <person name="Wall L."/>
            <person name="Tisa L."/>
            <person name="Woyke T."/>
        </authorList>
    </citation>
    <scope>NUCLEOTIDE SEQUENCE [LARGE SCALE GENOMIC DNA]</scope>
    <source>
        <strain evidence="3">DSM 45817 / CECT 9037 / EuI1c</strain>
    </source>
</reference>
<dbReference type="RefSeq" id="WP_013423718.1">
    <property type="nucleotide sequence ID" value="NC_014666.1"/>
</dbReference>
<evidence type="ECO:0000259" key="1">
    <source>
        <dbReference type="PROSITE" id="PS50995"/>
    </source>
</evidence>
<accession>E3J3W7</accession>
<proteinExistence type="predicted"/>
<gene>
    <name evidence="2" type="ordered locus">FraEuI1c_2566</name>
</gene>
<feature type="domain" description="HTH marR-type" evidence="1">
    <location>
        <begin position="29"/>
        <end position="161"/>
    </location>
</feature>
<organism evidence="2 3">
    <name type="scientific">Pseudofrankia inefficax (strain DSM 45817 / CECT 9037 / DDB 130130 / EuI1c)</name>
    <name type="common">Frankia inefficax</name>
    <dbReference type="NCBI Taxonomy" id="298654"/>
    <lineage>
        <taxon>Bacteria</taxon>
        <taxon>Bacillati</taxon>
        <taxon>Actinomycetota</taxon>
        <taxon>Actinomycetes</taxon>
        <taxon>Frankiales</taxon>
        <taxon>Frankiaceae</taxon>
        <taxon>Pseudofrankia</taxon>
    </lineage>
</organism>
<dbReference type="eggNOG" id="COG1846">
    <property type="taxonomic scope" value="Bacteria"/>
</dbReference>
<dbReference type="InParanoid" id="E3J3W7"/>
<dbReference type="GO" id="GO:0003700">
    <property type="term" value="F:DNA-binding transcription factor activity"/>
    <property type="evidence" value="ECO:0007669"/>
    <property type="project" value="InterPro"/>
</dbReference>
<dbReference type="InterPro" id="IPR036388">
    <property type="entry name" value="WH-like_DNA-bd_sf"/>
</dbReference>
<protein>
    <submittedName>
        <fullName evidence="2">Transcriptional regulator, MarR family</fullName>
    </submittedName>
</protein>
<dbReference type="SUPFAM" id="SSF46785">
    <property type="entry name" value="Winged helix' DNA-binding domain"/>
    <property type="match status" value="1"/>
</dbReference>
<dbReference type="AlphaFoldDB" id="E3J3W7"/>
<dbReference type="Gene3D" id="1.10.10.10">
    <property type="entry name" value="Winged helix-like DNA-binding domain superfamily/Winged helix DNA-binding domain"/>
    <property type="match status" value="1"/>
</dbReference>
<dbReference type="PANTHER" id="PTHR33164">
    <property type="entry name" value="TRANSCRIPTIONAL REGULATOR, MARR FAMILY"/>
    <property type="match status" value="1"/>
</dbReference>
<dbReference type="HOGENOM" id="CLU_083287_4_4_11"/>
<dbReference type="PANTHER" id="PTHR33164:SF43">
    <property type="entry name" value="HTH-TYPE TRANSCRIPTIONAL REPRESSOR YETL"/>
    <property type="match status" value="1"/>
</dbReference>
<dbReference type="Proteomes" id="UP000002484">
    <property type="component" value="Chromosome"/>
</dbReference>
<dbReference type="Pfam" id="PF01047">
    <property type="entry name" value="MarR"/>
    <property type="match status" value="1"/>
</dbReference>
<evidence type="ECO:0000313" key="3">
    <source>
        <dbReference type="Proteomes" id="UP000002484"/>
    </source>
</evidence>
<dbReference type="SMART" id="SM00347">
    <property type="entry name" value="HTH_MARR"/>
    <property type="match status" value="1"/>
</dbReference>
<dbReference type="InterPro" id="IPR039422">
    <property type="entry name" value="MarR/SlyA-like"/>
</dbReference>
<name>E3J3W7_PSEI1</name>
<dbReference type="KEGG" id="fri:FraEuI1c_2566"/>
<dbReference type="GO" id="GO:0006950">
    <property type="term" value="P:response to stress"/>
    <property type="evidence" value="ECO:0007669"/>
    <property type="project" value="TreeGrafter"/>
</dbReference>
<dbReference type="OrthoDB" id="9155413at2"/>
<sequence>MIESVEYRQVPCQCRWSGRGLRGRVDHPPPSLLYTVKRLELAVRAGLDDVLRASGVTTPQYTALTVLERSGAVSAARLARDSFVTPQSMADMLRTLEERGLIRRETNPRNRRESLVQLTAAGRRLLTRFAEPVADLERRMTGALTAAEVDQVQASLREMWRALLPGR</sequence>
<evidence type="ECO:0000313" key="2">
    <source>
        <dbReference type="EMBL" id="ADP80600.1"/>
    </source>
</evidence>
<dbReference type="PROSITE" id="PS50995">
    <property type="entry name" value="HTH_MARR_2"/>
    <property type="match status" value="1"/>
</dbReference>
<dbReference type="InterPro" id="IPR036390">
    <property type="entry name" value="WH_DNA-bd_sf"/>
</dbReference>
<dbReference type="InterPro" id="IPR000835">
    <property type="entry name" value="HTH_MarR-typ"/>
</dbReference>